<dbReference type="AlphaFoldDB" id="A0A0E9RIE2"/>
<evidence type="ECO:0000313" key="1">
    <source>
        <dbReference type="EMBL" id="JAH28108.1"/>
    </source>
</evidence>
<name>A0A0E9RIE2_ANGAN</name>
<reference evidence="1" key="2">
    <citation type="journal article" date="2015" name="Fish Shellfish Immunol.">
        <title>Early steps in the European eel (Anguilla anguilla)-Vibrio vulnificus interaction in the gills: Role of the RtxA13 toxin.</title>
        <authorList>
            <person name="Callol A."/>
            <person name="Pajuelo D."/>
            <person name="Ebbesson L."/>
            <person name="Teles M."/>
            <person name="MacKenzie S."/>
            <person name="Amaro C."/>
        </authorList>
    </citation>
    <scope>NUCLEOTIDE SEQUENCE</scope>
</reference>
<proteinExistence type="predicted"/>
<sequence length="41" mass="4810">MKETQTHAHTHRHTRTTKLTKAPPVKLWLCKLHFYSIAAII</sequence>
<dbReference type="EMBL" id="GBXM01080469">
    <property type="protein sequence ID" value="JAH28108.1"/>
    <property type="molecule type" value="Transcribed_RNA"/>
</dbReference>
<reference evidence="1" key="1">
    <citation type="submission" date="2014-11" db="EMBL/GenBank/DDBJ databases">
        <authorList>
            <person name="Amaro Gonzalez C."/>
        </authorList>
    </citation>
    <scope>NUCLEOTIDE SEQUENCE</scope>
</reference>
<protein>
    <submittedName>
        <fullName evidence="1">Uncharacterized protein</fullName>
    </submittedName>
</protein>
<accession>A0A0E9RIE2</accession>
<organism evidence="1">
    <name type="scientific">Anguilla anguilla</name>
    <name type="common">European freshwater eel</name>
    <name type="synonym">Muraena anguilla</name>
    <dbReference type="NCBI Taxonomy" id="7936"/>
    <lineage>
        <taxon>Eukaryota</taxon>
        <taxon>Metazoa</taxon>
        <taxon>Chordata</taxon>
        <taxon>Craniata</taxon>
        <taxon>Vertebrata</taxon>
        <taxon>Euteleostomi</taxon>
        <taxon>Actinopterygii</taxon>
        <taxon>Neopterygii</taxon>
        <taxon>Teleostei</taxon>
        <taxon>Anguilliformes</taxon>
        <taxon>Anguillidae</taxon>
        <taxon>Anguilla</taxon>
    </lineage>
</organism>